<evidence type="ECO:0000259" key="1">
    <source>
        <dbReference type="Pfam" id="PF23905"/>
    </source>
</evidence>
<evidence type="ECO:0000313" key="3">
    <source>
        <dbReference type="Proteomes" id="UP001182149"/>
    </source>
</evidence>
<feature type="domain" description="DUF7247" evidence="1">
    <location>
        <begin position="10"/>
        <end position="100"/>
    </location>
</feature>
<accession>A0AA51Z2T5</accession>
<dbReference type="Pfam" id="PF23905">
    <property type="entry name" value="DUF7247"/>
    <property type="match status" value="1"/>
</dbReference>
<evidence type="ECO:0000313" key="2">
    <source>
        <dbReference type="EMBL" id="WMX18850.1"/>
    </source>
</evidence>
<dbReference type="Proteomes" id="UP001182149">
    <property type="component" value="Segment"/>
</dbReference>
<organism evidence="2 3">
    <name type="scientific">Escherichia phage vB_EcoP_PAS59</name>
    <dbReference type="NCBI Taxonomy" id="3053873"/>
    <lineage>
        <taxon>Viruses</taxon>
        <taxon>Duplodnaviria</taxon>
        <taxon>Heunggongvirae</taxon>
        <taxon>Uroviricota</taxon>
        <taxon>Caudoviricetes</taxon>
        <taxon>Mktvariviridae</taxon>
        <taxon>Gordonclarkvirinae</taxon>
        <taxon>Suseptimavirus</taxon>
        <taxon>Suseptimavirus PAS59</taxon>
    </lineage>
</organism>
<name>A0AA51Z2T5_9CAUD</name>
<proteinExistence type="predicted"/>
<dbReference type="InterPro" id="IPR055671">
    <property type="entry name" value="DUF7247"/>
</dbReference>
<dbReference type="EMBL" id="OQ921332">
    <property type="protein sequence ID" value="WMX18850.1"/>
    <property type="molecule type" value="Genomic_DNA"/>
</dbReference>
<keyword evidence="3" id="KW-1185">Reference proteome</keyword>
<reference evidence="2 3" key="1">
    <citation type="submission" date="2023-05" db="EMBL/GenBank/DDBJ databases">
        <title>Complete genome sequence of three non-O157 smooth Escherichia coli infecting phages.</title>
        <authorList>
            <person name="Pas C."/>
            <person name="Briers Y."/>
            <person name="Fieseler L."/>
        </authorList>
    </citation>
    <scope>NUCLEOTIDE SEQUENCE [LARGE SCALE GENOMIC DNA]</scope>
</reference>
<sequence>MTISSSTRCNPNVDIRAQMSKMPGVTHLEFTYSHSRYEPGFTVVIKSPWLTMTLFSDEVEKAVNGIKSGGLKLLSTELADEFMPLIRKGVAKMNKMMEAAKQ</sequence>
<protein>
    <recommendedName>
        <fullName evidence="1">DUF7247 domain-containing protein</fullName>
    </recommendedName>
</protein>